<keyword evidence="1" id="KW-1133">Transmembrane helix</keyword>
<name>A0A7X0HWL0_9BACI</name>
<keyword evidence="3" id="KW-1185">Reference proteome</keyword>
<accession>A0A7X0HWL0</accession>
<dbReference type="Proteomes" id="UP000531594">
    <property type="component" value="Unassembled WGS sequence"/>
</dbReference>
<gene>
    <name evidence="2" type="ORF">HNR53_003937</name>
</gene>
<reference evidence="2 3" key="1">
    <citation type="submission" date="2020-08" db="EMBL/GenBank/DDBJ databases">
        <title>Genomic Encyclopedia of Type Strains, Phase IV (KMG-IV): sequencing the most valuable type-strain genomes for metagenomic binning, comparative biology and taxonomic classification.</title>
        <authorList>
            <person name="Goeker M."/>
        </authorList>
    </citation>
    <scope>NUCLEOTIDE SEQUENCE [LARGE SCALE GENOMIC DNA]</scope>
    <source>
        <strain evidence="2 3">DSM 5391</strain>
    </source>
</reference>
<evidence type="ECO:0000313" key="2">
    <source>
        <dbReference type="EMBL" id="MBB6447257.1"/>
    </source>
</evidence>
<keyword evidence="1" id="KW-0812">Transmembrane</keyword>
<dbReference type="AlphaFoldDB" id="A0A7X0HWL0"/>
<evidence type="ECO:0000313" key="3">
    <source>
        <dbReference type="Proteomes" id="UP000531594"/>
    </source>
</evidence>
<organism evidence="2 3">
    <name type="scientific">Bacillus benzoevorans</name>
    <dbReference type="NCBI Taxonomy" id="1456"/>
    <lineage>
        <taxon>Bacteria</taxon>
        <taxon>Bacillati</taxon>
        <taxon>Bacillota</taxon>
        <taxon>Bacilli</taxon>
        <taxon>Bacillales</taxon>
        <taxon>Bacillaceae</taxon>
        <taxon>Bacillus</taxon>
    </lineage>
</organism>
<protein>
    <submittedName>
        <fullName evidence="2">Uncharacterized protein</fullName>
    </submittedName>
</protein>
<dbReference type="EMBL" id="JACHGK010000019">
    <property type="protein sequence ID" value="MBB6447257.1"/>
    <property type="molecule type" value="Genomic_DNA"/>
</dbReference>
<sequence>MLNEVNLSIANYYTKSGAEVQSSSFVVPFGASLWCLAIYRMIVLVLRGAILFYRQKRKRTGRLDQFF</sequence>
<dbReference type="RefSeq" id="WP_184529040.1">
    <property type="nucleotide sequence ID" value="NZ_JACHGK010000019.1"/>
</dbReference>
<evidence type="ECO:0000256" key="1">
    <source>
        <dbReference type="SAM" id="Phobius"/>
    </source>
</evidence>
<keyword evidence="1" id="KW-0472">Membrane</keyword>
<feature type="transmembrane region" description="Helical" evidence="1">
    <location>
        <begin position="31"/>
        <end position="53"/>
    </location>
</feature>
<proteinExistence type="predicted"/>
<comment type="caution">
    <text evidence="2">The sequence shown here is derived from an EMBL/GenBank/DDBJ whole genome shotgun (WGS) entry which is preliminary data.</text>
</comment>